<proteinExistence type="predicted"/>
<feature type="transmembrane region" description="Helical" evidence="1">
    <location>
        <begin position="20"/>
        <end position="40"/>
    </location>
</feature>
<evidence type="ECO:0000313" key="2">
    <source>
        <dbReference type="EMBL" id="JAH07645.1"/>
    </source>
</evidence>
<keyword evidence="1" id="KW-1133">Transmembrane helix</keyword>
<keyword evidence="1" id="KW-0472">Membrane</keyword>
<reference evidence="2" key="1">
    <citation type="submission" date="2014-11" db="EMBL/GenBank/DDBJ databases">
        <authorList>
            <person name="Amaro Gonzalez C."/>
        </authorList>
    </citation>
    <scope>NUCLEOTIDE SEQUENCE</scope>
</reference>
<accession>A0A0E9PU72</accession>
<organism evidence="2">
    <name type="scientific">Anguilla anguilla</name>
    <name type="common">European freshwater eel</name>
    <name type="synonym">Muraena anguilla</name>
    <dbReference type="NCBI Taxonomy" id="7936"/>
    <lineage>
        <taxon>Eukaryota</taxon>
        <taxon>Metazoa</taxon>
        <taxon>Chordata</taxon>
        <taxon>Craniata</taxon>
        <taxon>Vertebrata</taxon>
        <taxon>Euteleostomi</taxon>
        <taxon>Actinopterygii</taxon>
        <taxon>Neopterygii</taxon>
        <taxon>Teleostei</taxon>
        <taxon>Anguilliformes</taxon>
        <taxon>Anguillidae</taxon>
        <taxon>Anguilla</taxon>
    </lineage>
</organism>
<keyword evidence="1" id="KW-0812">Transmembrane</keyword>
<evidence type="ECO:0000256" key="1">
    <source>
        <dbReference type="SAM" id="Phobius"/>
    </source>
</evidence>
<dbReference type="EMBL" id="GBXM01100932">
    <property type="protein sequence ID" value="JAH07645.1"/>
    <property type="molecule type" value="Transcribed_RNA"/>
</dbReference>
<name>A0A0E9PU72_ANGAN</name>
<reference evidence="2" key="2">
    <citation type="journal article" date="2015" name="Fish Shellfish Immunol.">
        <title>Early steps in the European eel (Anguilla anguilla)-Vibrio vulnificus interaction in the gills: Role of the RtxA13 toxin.</title>
        <authorList>
            <person name="Callol A."/>
            <person name="Pajuelo D."/>
            <person name="Ebbesson L."/>
            <person name="Teles M."/>
            <person name="MacKenzie S."/>
            <person name="Amaro C."/>
        </authorList>
    </citation>
    <scope>NUCLEOTIDE SEQUENCE</scope>
</reference>
<protein>
    <submittedName>
        <fullName evidence="2">Uncharacterized protein</fullName>
    </submittedName>
</protein>
<dbReference type="AlphaFoldDB" id="A0A0E9PU72"/>
<sequence length="42" mass="4837">MNLRRVCSLMNKPWAETCRFAYNFIAFANLFFAITFLAGISS</sequence>